<feature type="domain" description="DUF7704" evidence="2">
    <location>
        <begin position="15"/>
        <end position="166"/>
    </location>
</feature>
<evidence type="ECO:0000259" key="2">
    <source>
        <dbReference type="Pfam" id="PF24803"/>
    </source>
</evidence>
<accession>A0A2S5B4B3</accession>
<dbReference type="Pfam" id="PF24803">
    <property type="entry name" value="DUF7704"/>
    <property type="match status" value="1"/>
</dbReference>
<feature type="transmembrane region" description="Helical" evidence="1">
    <location>
        <begin position="70"/>
        <end position="89"/>
    </location>
</feature>
<evidence type="ECO:0000313" key="3">
    <source>
        <dbReference type="EMBL" id="POY71622.1"/>
    </source>
</evidence>
<evidence type="ECO:0000256" key="1">
    <source>
        <dbReference type="SAM" id="Phobius"/>
    </source>
</evidence>
<comment type="caution">
    <text evidence="3">The sequence shown here is derived from an EMBL/GenBank/DDBJ whole genome shotgun (WGS) entry which is preliminary data.</text>
</comment>
<dbReference type="Proteomes" id="UP000237144">
    <property type="component" value="Unassembled WGS sequence"/>
</dbReference>
<dbReference type="PANTHER" id="PTHR37019:SF2">
    <property type="entry name" value="EXPERA DOMAIN-CONTAINING PROTEIN"/>
    <property type="match status" value="1"/>
</dbReference>
<dbReference type="PANTHER" id="PTHR37019">
    <property type="entry name" value="CHROMOSOME 1, WHOLE GENOME SHOTGUN SEQUENCE"/>
    <property type="match status" value="1"/>
</dbReference>
<feature type="transmembrane region" description="Helical" evidence="1">
    <location>
        <begin position="109"/>
        <end position="130"/>
    </location>
</feature>
<evidence type="ECO:0000313" key="4">
    <source>
        <dbReference type="Proteomes" id="UP000237144"/>
    </source>
</evidence>
<proteinExistence type="predicted"/>
<feature type="transmembrane region" description="Helical" evidence="1">
    <location>
        <begin position="18"/>
        <end position="40"/>
    </location>
</feature>
<keyword evidence="1" id="KW-0472">Membrane</keyword>
<protein>
    <recommendedName>
        <fullName evidence="2">DUF7704 domain-containing protein</fullName>
    </recommendedName>
</protein>
<dbReference type="OrthoDB" id="2937326at2759"/>
<dbReference type="AlphaFoldDB" id="A0A2S5B4B3"/>
<keyword evidence="4" id="KW-1185">Reference proteome</keyword>
<feature type="transmembrane region" description="Helical" evidence="1">
    <location>
        <begin position="142"/>
        <end position="165"/>
    </location>
</feature>
<gene>
    <name evidence="3" type="ORF">BMF94_5315</name>
</gene>
<name>A0A2S5B4B3_9BASI</name>
<keyword evidence="1" id="KW-0812">Transmembrane</keyword>
<reference evidence="3 4" key="1">
    <citation type="journal article" date="2018" name="Front. Microbiol.">
        <title>Prospects for Fungal Bioremediation of Acidic Radioactive Waste Sites: Characterization and Genome Sequence of Rhodotorula taiwanensis MD1149.</title>
        <authorList>
            <person name="Tkavc R."/>
            <person name="Matrosova V.Y."/>
            <person name="Grichenko O.E."/>
            <person name="Gostincar C."/>
            <person name="Volpe R.P."/>
            <person name="Klimenkova P."/>
            <person name="Gaidamakova E.K."/>
            <person name="Zhou C.E."/>
            <person name="Stewart B.J."/>
            <person name="Lyman M.G."/>
            <person name="Malfatti S.A."/>
            <person name="Rubinfeld B."/>
            <person name="Courtot M."/>
            <person name="Singh J."/>
            <person name="Dalgard C.L."/>
            <person name="Hamilton T."/>
            <person name="Frey K.G."/>
            <person name="Gunde-Cimerman N."/>
            <person name="Dugan L."/>
            <person name="Daly M.J."/>
        </authorList>
    </citation>
    <scope>NUCLEOTIDE SEQUENCE [LARGE SCALE GENOMIC DNA]</scope>
    <source>
        <strain evidence="3 4">MD1149</strain>
    </source>
</reference>
<dbReference type="EMBL" id="PJQD01000075">
    <property type="protein sequence ID" value="POY71622.1"/>
    <property type="molecule type" value="Genomic_DNA"/>
</dbReference>
<keyword evidence="1" id="KW-1133">Transmembrane helix</keyword>
<dbReference type="STRING" id="741276.A0A2S5B4B3"/>
<sequence>MTAPPAASSRHSDPLPKAYYLFFAVIEPLLTFAGAGRAYFDSARYFVELYPEDLVIAPKLASLHPAALMAVRQLGSCFFLFAMMACVLLPAMRRTLKNQPKELEQLVRAYLFCLAAADLTHIGATLYDLGPEGATRLGSWNVLTWGNVGITVVLFAWRMCWIAGVGRSRLPNSKKAT</sequence>
<dbReference type="InterPro" id="IPR056121">
    <property type="entry name" value="DUF7704"/>
</dbReference>
<organism evidence="3 4">
    <name type="scientific">Rhodotorula taiwanensis</name>
    <dbReference type="NCBI Taxonomy" id="741276"/>
    <lineage>
        <taxon>Eukaryota</taxon>
        <taxon>Fungi</taxon>
        <taxon>Dikarya</taxon>
        <taxon>Basidiomycota</taxon>
        <taxon>Pucciniomycotina</taxon>
        <taxon>Microbotryomycetes</taxon>
        <taxon>Sporidiobolales</taxon>
        <taxon>Sporidiobolaceae</taxon>
        <taxon>Rhodotorula</taxon>
    </lineage>
</organism>